<evidence type="ECO:0000313" key="5">
    <source>
        <dbReference type="Proteomes" id="UP000317036"/>
    </source>
</evidence>
<dbReference type="InterPro" id="IPR003607">
    <property type="entry name" value="HD/PDEase_dom"/>
</dbReference>
<accession>A0A559KA77</accession>
<feature type="transmembrane region" description="Helical" evidence="1">
    <location>
        <begin position="6"/>
        <end position="22"/>
    </location>
</feature>
<dbReference type="PROSITE" id="PS51832">
    <property type="entry name" value="HD_GYP"/>
    <property type="match status" value="1"/>
</dbReference>
<evidence type="ECO:0000256" key="1">
    <source>
        <dbReference type="SAM" id="Phobius"/>
    </source>
</evidence>
<feature type="transmembrane region" description="Helical" evidence="1">
    <location>
        <begin position="29"/>
        <end position="57"/>
    </location>
</feature>
<dbReference type="InterPro" id="IPR037522">
    <property type="entry name" value="HD_GYP_dom"/>
</dbReference>
<reference evidence="4 5" key="1">
    <citation type="submission" date="2019-07" db="EMBL/GenBank/DDBJ databases">
        <authorList>
            <person name="Kim J."/>
        </authorList>
    </citation>
    <scope>NUCLEOTIDE SEQUENCE [LARGE SCALE GENOMIC DNA]</scope>
    <source>
        <strain evidence="4 5">JC52</strain>
    </source>
</reference>
<organism evidence="4 5">
    <name type="scientific">Paenibacillus cremeus</name>
    <dbReference type="NCBI Taxonomy" id="2163881"/>
    <lineage>
        <taxon>Bacteria</taxon>
        <taxon>Bacillati</taxon>
        <taxon>Bacillota</taxon>
        <taxon>Bacilli</taxon>
        <taxon>Bacillales</taxon>
        <taxon>Paenibacillaceae</taxon>
        <taxon>Paenibacillus</taxon>
    </lineage>
</organism>
<dbReference type="SMART" id="SM00471">
    <property type="entry name" value="HDc"/>
    <property type="match status" value="1"/>
</dbReference>
<dbReference type="PANTHER" id="PTHR43155:SF2">
    <property type="entry name" value="CYCLIC DI-GMP PHOSPHODIESTERASE PA4108"/>
    <property type="match status" value="1"/>
</dbReference>
<dbReference type="SUPFAM" id="SSF109604">
    <property type="entry name" value="HD-domain/PDEase-like"/>
    <property type="match status" value="1"/>
</dbReference>
<dbReference type="AlphaFoldDB" id="A0A559KA77"/>
<dbReference type="InterPro" id="IPR006674">
    <property type="entry name" value="HD_domain"/>
</dbReference>
<comment type="caution">
    <text evidence="4">The sequence shown here is derived from an EMBL/GenBank/DDBJ whole genome shotgun (WGS) entry which is preliminary data.</text>
</comment>
<gene>
    <name evidence="4" type="ORF">FPZ49_15790</name>
</gene>
<keyword evidence="1" id="KW-0812">Transmembrane</keyword>
<feature type="domain" description="HD-GYP" evidence="3">
    <location>
        <begin position="98"/>
        <end position="295"/>
    </location>
</feature>
<dbReference type="InterPro" id="IPR006675">
    <property type="entry name" value="HDIG_dom"/>
</dbReference>
<dbReference type="CDD" id="cd00077">
    <property type="entry name" value="HDc"/>
    <property type="match status" value="1"/>
</dbReference>
<keyword evidence="1" id="KW-0472">Membrane</keyword>
<feature type="domain" description="HD" evidence="2">
    <location>
        <begin position="120"/>
        <end position="244"/>
    </location>
</feature>
<dbReference type="PANTHER" id="PTHR43155">
    <property type="entry name" value="CYCLIC DI-GMP PHOSPHODIESTERASE PA4108-RELATED"/>
    <property type="match status" value="1"/>
</dbReference>
<dbReference type="PROSITE" id="PS51831">
    <property type="entry name" value="HD"/>
    <property type="match status" value="1"/>
</dbReference>
<keyword evidence="5" id="KW-1185">Reference proteome</keyword>
<dbReference type="OrthoDB" id="9759601at2"/>
<dbReference type="Pfam" id="PF13487">
    <property type="entry name" value="HD_5"/>
    <property type="match status" value="1"/>
</dbReference>
<sequence length="314" mass="34853">MTFFRYGFIILLALVPFAASVFPQDLSSLYILTLIFLGIGFSNSKVVFLFLLCVIVVSTRTIVDDGFVGHMGAVACRLFTFSMVVFISANLARHYRKIKESKKELTIALAKALDSRDSFTANHSENVANVALKLAKEMNLSALQCEAVYTGSLLHDIGKIGVPEHILIKPTGLTAEEYERIKSHPEIGYETLKHIADFKTTGILDIVLHHHERFDGKGYPKGLKGGGISLFARIVAVADSFDAMASKRLYRDEMALSKIVDEIDRHKGTQYDPQIAGIFLNLLKNGEIQVPSHPADAKKHSIEGTVDKRHFTSW</sequence>
<name>A0A559KA77_9BACL</name>
<dbReference type="EMBL" id="VNJI01000018">
    <property type="protein sequence ID" value="TVY09026.1"/>
    <property type="molecule type" value="Genomic_DNA"/>
</dbReference>
<dbReference type="Proteomes" id="UP000317036">
    <property type="component" value="Unassembled WGS sequence"/>
</dbReference>
<evidence type="ECO:0000313" key="4">
    <source>
        <dbReference type="EMBL" id="TVY09026.1"/>
    </source>
</evidence>
<evidence type="ECO:0000259" key="3">
    <source>
        <dbReference type="PROSITE" id="PS51832"/>
    </source>
</evidence>
<keyword evidence="1" id="KW-1133">Transmembrane helix</keyword>
<evidence type="ECO:0000259" key="2">
    <source>
        <dbReference type="PROSITE" id="PS51831"/>
    </source>
</evidence>
<feature type="transmembrane region" description="Helical" evidence="1">
    <location>
        <begin position="69"/>
        <end position="92"/>
    </location>
</feature>
<dbReference type="NCBIfam" id="TIGR00277">
    <property type="entry name" value="HDIG"/>
    <property type="match status" value="1"/>
</dbReference>
<proteinExistence type="predicted"/>
<dbReference type="Gene3D" id="1.10.3210.10">
    <property type="entry name" value="Hypothetical protein af1432"/>
    <property type="match status" value="1"/>
</dbReference>
<protein>
    <submittedName>
        <fullName evidence="4">HD domain-containing protein</fullName>
    </submittedName>
</protein>